<dbReference type="EMBL" id="JAIFZO010000001">
    <property type="protein sequence ID" value="MCX4231291.1"/>
    <property type="molecule type" value="Genomic_DNA"/>
</dbReference>
<dbReference type="PROSITE" id="PS51857">
    <property type="entry name" value="CSD_2"/>
    <property type="match status" value="1"/>
</dbReference>
<dbReference type="Gene3D" id="2.40.50.140">
    <property type="entry name" value="Nucleic acid-binding proteins"/>
    <property type="match status" value="1"/>
</dbReference>
<sequence length="154" mass="16462">MVAGRVVRFDSSRGYGFIAPAHGGEDVFLHVNDMLFSESYAHAGALVEFEIENGDRGLKAAGVRLVQEAGEAAPEPGRTSSEPGRAPSQTGGTHPARRVVDEDDSLCDVLSTEEFAREVTEVLLAEVPSLTGEQILRIRGGLAQFAKNHGWTEG</sequence>
<evidence type="ECO:0000313" key="3">
    <source>
        <dbReference type="EMBL" id="MCX4231291.1"/>
    </source>
</evidence>
<dbReference type="CDD" id="cd04458">
    <property type="entry name" value="CSP_CDS"/>
    <property type="match status" value="1"/>
</dbReference>
<reference evidence="3" key="1">
    <citation type="journal article" date="2022" name="bioRxiv">
        <title>Discovery and biosynthetic assessment of Streptomyces ortus sp nov. isolated from a deep-sea sponge.</title>
        <authorList>
            <person name="Williams S.E."/>
        </authorList>
    </citation>
    <scope>NUCLEOTIDE SEQUENCE</scope>
    <source>
        <strain evidence="3">A15ISP2-DRY2</strain>
    </source>
</reference>
<dbReference type="Pfam" id="PF00313">
    <property type="entry name" value="CSD"/>
    <property type="match status" value="1"/>
</dbReference>
<dbReference type="InterPro" id="IPR012340">
    <property type="entry name" value="NA-bd_OB-fold"/>
</dbReference>
<protein>
    <submittedName>
        <fullName evidence="3">Cold shock domain-containing protein</fullName>
    </submittedName>
</protein>
<dbReference type="InterPro" id="IPR002059">
    <property type="entry name" value="CSP_DNA-bd"/>
</dbReference>
<keyword evidence="4" id="KW-1185">Reference proteome</keyword>
<feature type="compositionally biased region" description="Polar residues" evidence="1">
    <location>
        <begin position="78"/>
        <end position="92"/>
    </location>
</feature>
<comment type="caution">
    <text evidence="3">The sequence shown here is derived from an EMBL/GenBank/DDBJ whole genome shotgun (WGS) entry which is preliminary data.</text>
</comment>
<feature type="region of interest" description="Disordered" evidence="1">
    <location>
        <begin position="67"/>
        <end position="101"/>
    </location>
</feature>
<dbReference type="SUPFAM" id="SSF50249">
    <property type="entry name" value="Nucleic acid-binding proteins"/>
    <property type="match status" value="1"/>
</dbReference>
<dbReference type="SMART" id="SM00357">
    <property type="entry name" value="CSP"/>
    <property type="match status" value="1"/>
</dbReference>
<evidence type="ECO:0000259" key="2">
    <source>
        <dbReference type="PROSITE" id="PS51857"/>
    </source>
</evidence>
<proteinExistence type="predicted"/>
<accession>A0ABT3UUS5</accession>
<gene>
    <name evidence="3" type="ORF">K3769_00585</name>
</gene>
<organism evidence="3 4">
    <name type="scientific">Streptomyces ortus</name>
    <dbReference type="NCBI Taxonomy" id="2867268"/>
    <lineage>
        <taxon>Bacteria</taxon>
        <taxon>Bacillati</taxon>
        <taxon>Actinomycetota</taxon>
        <taxon>Actinomycetes</taxon>
        <taxon>Kitasatosporales</taxon>
        <taxon>Streptomycetaceae</taxon>
        <taxon>Streptomyces</taxon>
    </lineage>
</organism>
<dbReference type="Proteomes" id="UP001165590">
    <property type="component" value="Unassembled WGS sequence"/>
</dbReference>
<evidence type="ECO:0000313" key="4">
    <source>
        <dbReference type="Proteomes" id="UP001165590"/>
    </source>
</evidence>
<dbReference type="RefSeq" id="WP_267024413.1">
    <property type="nucleotide sequence ID" value="NZ_JAIFZO010000001.1"/>
</dbReference>
<dbReference type="InterPro" id="IPR011129">
    <property type="entry name" value="CSD"/>
</dbReference>
<evidence type="ECO:0000256" key="1">
    <source>
        <dbReference type="SAM" id="MobiDB-lite"/>
    </source>
</evidence>
<feature type="domain" description="CSD" evidence="2">
    <location>
        <begin position="1"/>
        <end position="65"/>
    </location>
</feature>
<name>A0ABT3UUS5_9ACTN</name>
<dbReference type="PRINTS" id="PR00050">
    <property type="entry name" value="COLDSHOCK"/>
</dbReference>